<proteinExistence type="predicted"/>
<dbReference type="RefSeq" id="WP_185273975.1">
    <property type="nucleotide sequence ID" value="NZ_CP055156.1"/>
</dbReference>
<accession>A0A7G7G7I9</accession>
<keyword evidence="1" id="KW-0812">Transmembrane</keyword>
<sequence>MYSTLLALHSLVRWLVLASLLLAIIYAYRGWLQNKPFTRTDNTIRNIATSFAHIQITIGLILYYVSPITTYFLHYFKDAVHQREIRFFGMEHSSVMFISLVLITIGSGKVKRLTNDKAKFKTMAIWFTIGLVLILSSIPWAFSPLVHRPYFRAF</sequence>
<dbReference type="AlphaFoldDB" id="A0A7G7G7I9"/>
<keyword evidence="3" id="KW-1185">Reference proteome</keyword>
<dbReference type="KEGG" id="aswu:HUW51_10440"/>
<feature type="transmembrane region" description="Helical" evidence="1">
    <location>
        <begin position="44"/>
        <end position="65"/>
    </location>
</feature>
<evidence type="ECO:0008006" key="4">
    <source>
        <dbReference type="Google" id="ProtNLM"/>
    </source>
</evidence>
<dbReference type="Proteomes" id="UP000515237">
    <property type="component" value="Chromosome"/>
</dbReference>
<keyword evidence="1" id="KW-1133">Transmembrane helix</keyword>
<gene>
    <name evidence="2" type="ORF">HUW51_10440</name>
</gene>
<dbReference type="EMBL" id="CP055156">
    <property type="protein sequence ID" value="QNF33123.1"/>
    <property type="molecule type" value="Genomic_DNA"/>
</dbReference>
<feature type="transmembrane region" description="Helical" evidence="1">
    <location>
        <begin position="124"/>
        <end position="142"/>
    </location>
</feature>
<organism evidence="2 3">
    <name type="scientific">Adhaeribacter swui</name>
    <dbReference type="NCBI Taxonomy" id="2086471"/>
    <lineage>
        <taxon>Bacteria</taxon>
        <taxon>Pseudomonadati</taxon>
        <taxon>Bacteroidota</taxon>
        <taxon>Cytophagia</taxon>
        <taxon>Cytophagales</taxon>
        <taxon>Hymenobacteraceae</taxon>
        <taxon>Adhaeribacter</taxon>
    </lineage>
</organism>
<evidence type="ECO:0000313" key="3">
    <source>
        <dbReference type="Proteomes" id="UP000515237"/>
    </source>
</evidence>
<evidence type="ECO:0000313" key="2">
    <source>
        <dbReference type="EMBL" id="QNF33123.1"/>
    </source>
</evidence>
<reference evidence="2 3" key="1">
    <citation type="journal article" date="2018" name="Int. J. Syst. Evol. Microbiol.">
        <title>Adhaeribacter swui sp. nov., isolated from wet mud.</title>
        <authorList>
            <person name="Kim D.U."/>
            <person name="Kim K.W."/>
            <person name="Kang M.S."/>
            <person name="Kim J.Y."/>
            <person name="Jang J.H."/>
            <person name="Kim M.K."/>
        </authorList>
    </citation>
    <scope>NUCLEOTIDE SEQUENCE [LARGE SCALE GENOMIC DNA]</scope>
    <source>
        <strain evidence="2 3">KCTC 52873</strain>
    </source>
</reference>
<keyword evidence="1" id="KW-0472">Membrane</keyword>
<feature type="transmembrane region" description="Helical" evidence="1">
    <location>
        <begin position="12"/>
        <end position="32"/>
    </location>
</feature>
<protein>
    <recommendedName>
        <fullName evidence="4">Cytochrome B</fullName>
    </recommendedName>
</protein>
<evidence type="ECO:0000256" key="1">
    <source>
        <dbReference type="SAM" id="Phobius"/>
    </source>
</evidence>
<name>A0A7G7G7I9_9BACT</name>
<feature type="transmembrane region" description="Helical" evidence="1">
    <location>
        <begin position="85"/>
        <end position="103"/>
    </location>
</feature>